<evidence type="ECO:0000313" key="8">
    <source>
        <dbReference type="EnsemblPlants" id="AET4Gv20071900.15"/>
    </source>
</evidence>
<reference evidence="8" key="3">
    <citation type="journal article" date="2017" name="Nature">
        <title>Genome sequence of the progenitor of the wheat D genome Aegilops tauschii.</title>
        <authorList>
            <person name="Luo M.C."/>
            <person name="Gu Y.Q."/>
            <person name="Puiu D."/>
            <person name="Wang H."/>
            <person name="Twardziok S.O."/>
            <person name="Deal K.R."/>
            <person name="Huo N."/>
            <person name="Zhu T."/>
            <person name="Wang L."/>
            <person name="Wang Y."/>
            <person name="McGuire P.E."/>
            <person name="Liu S."/>
            <person name="Long H."/>
            <person name="Ramasamy R.K."/>
            <person name="Rodriguez J.C."/>
            <person name="Van S.L."/>
            <person name="Yuan L."/>
            <person name="Wang Z."/>
            <person name="Xia Z."/>
            <person name="Xiao L."/>
            <person name="Anderson O.D."/>
            <person name="Ouyang S."/>
            <person name="Liang Y."/>
            <person name="Zimin A.V."/>
            <person name="Pertea G."/>
            <person name="Qi P."/>
            <person name="Bennetzen J.L."/>
            <person name="Dai X."/>
            <person name="Dawson M.W."/>
            <person name="Muller H.G."/>
            <person name="Kugler K."/>
            <person name="Rivarola-Duarte L."/>
            <person name="Spannagl M."/>
            <person name="Mayer K.F.X."/>
            <person name="Lu F.H."/>
            <person name="Bevan M.W."/>
            <person name="Leroy P."/>
            <person name="Li P."/>
            <person name="You F.M."/>
            <person name="Sun Q."/>
            <person name="Liu Z."/>
            <person name="Lyons E."/>
            <person name="Wicker T."/>
            <person name="Salzberg S.L."/>
            <person name="Devos K.M."/>
            <person name="Dvorak J."/>
        </authorList>
    </citation>
    <scope>NUCLEOTIDE SEQUENCE [LARGE SCALE GENOMIC DNA]</scope>
    <source>
        <strain evidence="8">cv. AL8/78</strain>
    </source>
</reference>
<feature type="transmembrane region" description="Helical" evidence="7">
    <location>
        <begin position="351"/>
        <end position="371"/>
    </location>
</feature>
<feature type="transmembrane region" description="Helical" evidence="7">
    <location>
        <begin position="543"/>
        <end position="569"/>
    </location>
</feature>
<dbReference type="PRINTS" id="PR00447">
    <property type="entry name" value="NATRESASSCMP"/>
</dbReference>
<keyword evidence="9" id="KW-1185">Reference proteome</keyword>
<evidence type="ECO:0000256" key="5">
    <source>
        <dbReference type="ARBA" id="ARBA00023136"/>
    </source>
</evidence>
<feature type="compositionally biased region" description="Polar residues" evidence="6">
    <location>
        <begin position="772"/>
        <end position="782"/>
    </location>
</feature>
<protein>
    <recommendedName>
        <fullName evidence="10">Ethylene-insensitive protein 2</fullName>
    </recommendedName>
</protein>
<dbReference type="PANTHER" id="PTHR11706:SF106">
    <property type="entry name" value="ETHYLENE-INSENSITIVE PROTEIN 2"/>
    <property type="match status" value="1"/>
</dbReference>
<feature type="region of interest" description="Disordered" evidence="6">
    <location>
        <begin position="665"/>
        <end position="742"/>
    </location>
</feature>
<evidence type="ECO:0000256" key="3">
    <source>
        <dbReference type="ARBA" id="ARBA00022692"/>
    </source>
</evidence>
<evidence type="ECO:0000256" key="4">
    <source>
        <dbReference type="ARBA" id="ARBA00022989"/>
    </source>
</evidence>
<organism evidence="8 9">
    <name type="scientific">Aegilops tauschii subsp. strangulata</name>
    <name type="common">Goatgrass</name>
    <dbReference type="NCBI Taxonomy" id="200361"/>
    <lineage>
        <taxon>Eukaryota</taxon>
        <taxon>Viridiplantae</taxon>
        <taxon>Streptophyta</taxon>
        <taxon>Embryophyta</taxon>
        <taxon>Tracheophyta</taxon>
        <taxon>Spermatophyta</taxon>
        <taxon>Magnoliopsida</taxon>
        <taxon>Liliopsida</taxon>
        <taxon>Poales</taxon>
        <taxon>Poaceae</taxon>
        <taxon>BOP clade</taxon>
        <taxon>Pooideae</taxon>
        <taxon>Triticodae</taxon>
        <taxon>Triticeae</taxon>
        <taxon>Triticinae</taxon>
        <taxon>Aegilops</taxon>
    </lineage>
</organism>
<dbReference type="Proteomes" id="UP000015105">
    <property type="component" value="Chromosome 4D"/>
</dbReference>
<feature type="compositionally biased region" description="Basic and acidic residues" evidence="6">
    <location>
        <begin position="665"/>
        <end position="682"/>
    </location>
</feature>
<dbReference type="GO" id="GO:0009873">
    <property type="term" value="P:ethylene-activated signaling pathway"/>
    <property type="evidence" value="ECO:0007669"/>
    <property type="project" value="InterPro"/>
</dbReference>
<dbReference type="GO" id="GO:0005886">
    <property type="term" value="C:plasma membrane"/>
    <property type="evidence" value="ECO:0007669"/>
    <property type="project" value="TreeGrafter"/>
</dbReference>
<dbReference type="STRING" id="200361.A0A453H5E1"/>
<keyword evidence="5 7" id="KW-0472">Membrane</keyword>
<comment type="similarity">
    <text evidence="2">Belongs to the NRAMP (TC 2.A.55) family.</text>
</comment>
<feature type="transmembrane region" description="Helical" evidence="7">
    <location>
        <begin position="312"/>
        <end position="331"/>
    </location>
</feature>
<feature type="transmembrane region" description="Helical" evidence="7">
    <location>
        <begin position="283"/>
        <end position="300"/>
    </location>
</feature>
<dbReference type="GO" id="GO:0015086">
    <property type="term" value="F:cadmium ion transmembrane transporter activity"/>
    <property type="evidence" value="ECO:0007669"/>
    <property type="project" value="TreeGrafter"/>
</dbReference>
<dbReference type="GO" id="GO:0005384">
    <property type="term" value="F:manganese ion transmembrane transporter activity"/>
    <property type="evidence" value="ECO:0007669"/>
    <property type="project" value="TreeGrafter"/>
</dbReference>
<evidence type="ECO:0008006" key="10">
    <source>
        <dbReference type="Google" id="ProtNLM"/>
    </source>
</evidence>
<feature type="compositionally biased region" description="Polar residues" evidence="6">
    <location>
        <begin position="727"/>
        <end position="742"/>
    </location>
</feature>
<dbReference type="PANTHER" id="PTHR11706">
    <property type="entry name" value="SOLUTE CARRIER PROTEIN FAMILY 11 MEMBER"/>
    <property type="match status" value="1"/>
</dbReference>
<feature type="transmembrane region" description="Helical" evidence="7">
    <location>
        <begin position="441"/>
        <end position="464"/>
    </location>
</feature>
<feature type="region of interest" description="Disordered" evidence="6">
    <location>
        <begin position="621"/>
        <end position="641"/>
    </location>
</feature>
<evidence type="ECO:0000256" key="1">
    <source>
        <dbReference type="ARBA" id="ARBA00004141"/>
    </source>
</evidence>
<keyword evidence="3 7" id="KW-0812">Transmembrane</keyword>
<feature type="compositionally biased region" description="Basic and acidic residues" evidence="6">
    <location>
        <begin position="625"/>
        <end position="641"/>
    </location>
</feature>
<proteinExistence type="inferred from homology"/>
<feature type="region of interest" description="Disordered" evidence="6">
    <location>
        <begin position="868"/>
        <end position="896"/>
    </location>
</feature>
<feature type="region of interest" description="Disordered" evidence="6">
    <location>
        <begin position="764"/>
        <end position="813"/>
    </location>
</feature>
<keyword evidence="4 7" id="KW-1133">Transmembrane helix</keyword>
<feature type="transmembrane region" description="Helical" evidence="7">
    <location>
        <begin position="392"/>
        <end position="411"/>
    </location>
</feature>
<feature type="transmembrane region" description="Helical" evidence="7">
    <location>
        <begin position="507"/>
        <end position="531"/>
    </location>
</feature>
<dbReference type="AlphaFoldDB" id="A0A453H5E1"/>
<sequence length="1278" mass="139535">FSPLCPHPPHPTPRGGGGEATGHRIAYFFPARLVSSRLGLPRHAIALEASPRSTPARRSSDRRSVVACPTAASADVSIWEWMLPSFLPVLCESACGAVEHCVHFFQPSCWFSSRCFRQFCTDSLIGVFGPEESGKQLGVILGDTPLITFLSAPWKPCTAYSLWLQEMATITFPGPLSRRCSSPWAILILASGWPRSMQGPGLGTTSCCWCFSSISPRFCISICAPVSAWSPRRILHRISDQEYSRFICVGLGVQAGLSLLTSELTMISGIAVGFNLVFDHDDLITGIIFACVVINLLPYLLSPRDKRMSGTLNACIAGFTILCFVLGLLISQPEIPLHVNVMFPKLSGESAYSLMALMGANVISHNFYVHSSVVQVQRRSHVLTLRTLFHDHLFSILFISTGVFLVNYVLLSSAASESSHNVIHSFHDAVDLMNQIFTNPMAPLVLLAVLLFSSHIISLTCVIASHAVMENFFGANLSLSAHHVLLKVLSMIPTIYCAKVAGSEGIYQLLILCPVIQGMTLPSSAIPVFRIASSRSIMGNYRISLYVEILAFLAFLLMLFTNIIFAAEIMFGDSSWTNNLKGNTESPVIIPHTVLILMSCASIAFTLFLAVTPIKSASSEADETQEWHVHSPREAFDTTYHREDTSPEYIAHEEIQRYSIDAVPRDSSLESHQKSALEHTDSSETTAESDNNGTQQSTAHMATIPEADPLTSCSLGESKSVGRPDFTDSTPKVSTATVVEQSSAENIKMKSAAEKDVQVEADVCTDKDNETSHNVSSSNKSTGGKAPSLSSSDPPSLTMNRYKDTDAVSGSGGLPKLPGLGRAARRQLAAILDEFWGRLFDYHGKPTLEADAERIHLLLGLDLIRDGSAGRTDNQNTRASKKPLTRDTVPGSGISTPDLSFGLQMGTMGSSTWSQSMYLPNRDTLSSSSIFLNQNAKEITKHDVAPYCDNQFYQPTTIHGGCQLANYLKGINASRSSRSSIPLDARRPPISSESAGSAIRAYSRNVLGSFGSTTLQNPTMSGLSTMMVGRSYYDPTTILGGGSGGSSAYPKKYHSSPDISAVIAASRSSLLNKVNPGRAAVNQPYLSRMACERSHDVDTANMFQSSVQSSMNTKPASLWSRQPFEQLFGVPSAELTNRSEVNTERRSNGTKDDFSYKECEAKLLQSLRLCIMKLLKLEGSRWLFRQNGGCDENLIDEVAAAERISQETTDGMDTNCTHRQLNCGADCVWQASLVVSFGVWCIRRVLGLSLAESRPELWGKYTYVLNRLQKEEKNHQYT</sequence>
<reference evidence="9" key="1">
    <citation type="journal article" date="2014" name="Science">
        <title>Ancient hybridizations among the ancestral genomes of bread wheat.</title>
        <authorList>
            <consortium name="International Wheat Genome Sequencing Consortium,"/>
            <person name="Marcussen T."/>
            <person name="Sandve S.R."/>
            <person name="Heier L."/>
            <person name="Spannagl M."/>
            <person name="Pfeifer M."/>
            <person name="Jakobsen K.S."/>
            <person name="Wulff B.B."/>
            <person name="Steuernagel B."/>
            <person name="Mayer K.F."/>
            <person name="Olsen O.A."/>
        </authorList>
    </citation>
    <scope>NUCLEOTIDE SEQUENCE [LARGE SCALE GENOMIC DNA]</scope>
    <source>
        <strain evidence="9">cv. AL8/78</strain>
    </source>
</reference>
<dbReference type="EnsemblPlants" id="AET4Gv20071900.15">
    <property type="protein sequence ID" value="AET4Gv20071900.15"/>
    <property type="gene ID" value="AET4Gv20071900"/>
</dbReference>
<evidence type="ECO:0000256" key="6">
    <source>
        <dbReference type="SAM" id="MobiDB-lite"/>
    </source>
</evidence>
<comment type="subcellular location">
    <subcellularLocation>
        <location evidence="1">Membrane</location>
        <topology evidence="1">Multi-pass membrane protein</topology>
    </subcellularLocation>
</comment>
<accession>A0A453H5E1</accession>
<evidence type="ECO:0000256" key="7">
    <source>
        <dbReference type="SAM" id="Phobius"/>
    </source>
</evidence>
<evidence type="ECO:0000256" key="2">
    <source>
        <dbReference type="ARBA" id="ARBA00009965"/>
    </source>
</evidence>
<feature type="compositionally biased region" description="Polar residues" evidence="6">
    <location>
        <begin position="683"/>
        <end position="700"/>
    </location>
</feature>
<feature type="transmembrane region" description="Helical" evidence="7">
    <location>
        <begin position="589"/>
        <end position="611"/>
    </location>
</feature>
<evidence type="ECO:0000313" key="9">
    <source>
        <dbReference type="Proteomes" id="UP000015105"/>
    </source>
</evidence>
<dbReference type="InterPro" id="IPR017187">
    <property type="entry name" value="EIN2"/>
</dbReference>
<reference evidence="8" key="5">
    <citation type="journal article" date="2021" name="G3 (Bethesda)">
        <title>Aegilops tauschii genome assembly Aet v5.0 features greater sequence contiguity and improved annotation.</title>
        <authorList>
            <person name="Wang L."/>
            <person name="Zhu T."/>
            <person name="Rodriguez J.C."/>
            <person name="Deal K.R."/>
            <person name="Dubcovsky J."/>
            <person name="McGuire P.E."/>
            <person name="Lux T."/>
            <person name="Spannagl M."/>
            <person name="Mayer K.F.X."/>
            <person name="Baldrich P."/>
            <person name="Meyers B.C."/>
            <person name="Huo N."/>
            <person name="Gu Y.Q."/>
            <person name="Zhou H."/>
            <person name="Devos K.M."/>
            <person name="Bennetzen J.L."/>
            <person name="Unver T."/>
            <person name="Budak H."/>
            <person name="Gulick P.J."/>
            <person name="Galiba G."/>
            <person name="Kalapos B."/>
            <person name="Nelson D.R."/>
            <person name="Li P."/>
            <person name="You F.M."/>
            <person name="Luo M.C."/>
            <person name="Dvorak J."/>
        </authorList>
    </citation>
    <scope>NUCLEOTIDE SEQUENCE [LARGE SCALE GENOMIC DNA]</scope>
    <source>
        <strain evidence="8">cv. AL8/78</strain>
    </source>
</reference>
<reference evidence="9" key="2">
    <citation type="journal article" date="2017" name="Nat. Plants">
        <title>The Aegilops tauschii genome reveals multiple impacts of transposons.</title>
        <authorList>
            <person name="Zhao G."/>
            <person name="Zou C."/>
            <person name="Li K."/>
            <person name="Wang K."/>
            <person name="Li T."/>
            <person name="Gao L."/>
            <person name="Zhang X."/>
            <person name="Wang H."/>
            <person name="Yang Z."/>
            <person name="Liu X."/>
            <person name="Jiang W."/>
            <person name="Mao L."/>
            <person name="Kong X."/>
            <person name="Jiao Y."/>
            <person name="Jia J."/>
        </authorList>
    </citation>
    <scope>NUCLEOTIDE SEQUENCE [LARGE SCALE GENOMIC DNA]</scope>
    <source>
        <strain evidence="9">cv. AL8/78</strain>
    </source>
</reference>
<reference evidence="8" key="4">
    <citation type="submission" date="2019-03" db="UniProtKB">
        <authorList>
            <consortium name="EnsemblPlants"/>
        </authorList>
    </citation>
    <scope>IDENTIFICATION</scope>
</reference>
<dbReference type="InterPro" id="IPR001046">
    <property type="entry name" value="NRAMP_fam"/>
</dbReference>
<name>A0A453H5E1_AEGTS</name>
<dbReference type="PIRSF" id="PIRSF037378">
    <property type="entry name" value="EIN2"/>
    <property type="match status" value="1"/>
</dbReference>
<dbReference type="Pfam" id="PF01566">
    <property type="entry name" value="Nramp"/>
    <property type="match status" value="1"/>
</dbReference>
<feature type="compositionally biased region" description="Low complexity" evidence="6">
    <location>
        <begin position="787"/>
        <end position="797"/>
    </location>
</feature>
<dbReference type="GO" id="GO:0034755">
    <property type="term" value="P:iron ion transmembrane transport"/>
    <property type="evidence" value="ECO:0007669"/>
    <property type="project" value="TreeGrafter"/>
</dbReference>
<dbReference type="Gramene" id="AET4Gv20071900.15">
    <property type="protein sequence ID" value="AET4Gv20071900.15"/>
    <property type="gene ID" value="AET4Gv20071900"/>
</dbReference>